<evidence type="ECO:0000256" key="1">
    <source>
        <dbReference type="SAM" id="MobiDB-lite"/>
    </source>
</evidence>
<accession>A0ABV2K156</accession>
<evidence type="ECO:0000313" key="3">
    <source>
        <dbReference type="Proteomes" id="UP001549184"/>
    </source>
</evidence>
<comment type="caution">
    <text evidence="2">The sequence shown here is derived from an EMBL/GenBank/DDBJ whole genome shotgun (WGS) entry which is preliminary data.</text>
</comment>
<dbReference type="EMBL" id="JBEPMU010000010">
    <property type="protein sequence ID" value="MET3654808.1"/>
    <property type="molecule type" value="Genomic_DNA"/>
</dbReference>
<name>A0ABV2K156_9GAMM</name>
<dbReference type="Proteomes" id="UP001549184">
    <property type="component" value="Unassembled WGS sequence"/>
</dbReference>
<evidence type="ECO:0000313" key="2">
    <source>
        <dbReference type="EMBL" id="MET3654808.1"/>
    </source>
</evidence>
<sequence>MAGANRIEHIAQYAHDGLPANDLYMVGDIGGLMEVLAKCRSQLGIHAKNLPGEAELVKLLGDASIPPPNTPAPYQRSCAQTMDRR</sequence>
<reference evidence="2 3" key="1">
    <citation type="submission" date="2024-06" db="EMBL/GenBank/DDBJ databases">
        <title>Sorghum-associated microbial communities from plants grown in Nebraska, USA.</title>
        <authorList>
            <person name="Schachtman D."/>
        </authorList>
    </citation>
    <scope>NUCLEOTIDE SEQUENCE [LARGE SCALE GENOMIC DNA]</scope>
    <source>
        <strain evidence="2 3">1073</strain>
    </source>
</reference>
<organism evidence="2 3">
    <name type="scientific">Dyella japonica</name>
    <dbReference type="NCBI Taxonomy" id="231455"/>
    <lineage>
        <taxon>Bacteria</taxon>
        <taxon>Pseudomonadati</taxon>
        <taxon>Pseudomonadota</taxon>
        <taxon>Gammaproteobacteria</taxon>
        <taxon>Lysobacterales</taxon>
        <taxon>Rhodanobacteraceae</taxon>
        <taxon>Dyella</taxon>
    </lineage>
</organism>
<gene>
    <name evidence="2" type="ORF">ABIC75_004556</name>
</gene>
<feature type="region of interest" description="Disordered" evidence="1">
    <location>
        <begin position="65"/>
        <end position="85"/>
    </location>
</feature>
<protein>
    <submittedName>
        <fullName evidence="2">Uncharacterized protein</fullName>
    </submittedName>
</protein>
<proteinExistence type="predicted"/>
<keyword evidence="3" id="KW-1185">Reference proteome</keyword>